<evidence type="ECO:0000313" key="2">
    <source>
        <dbReference type="EMBL" id="KAJ1926967.1"/>
    </source>
</evidence>
<feature type="compositionally biased region" description="Low complexity" evidence="1">
    <location>
        <begin position="35"/>
        <end position="51"/>
    </location>
</feature>
<gene>
    <name evidence="2" type="ORF">IWQ60_003337</name>
</gene>
<organism evidence="2 3">
    <name type="scientific">Tieghemiomyces parasiticus</name>
    <dbReference type="NCBI Taxonomy" id="78921"/>
    <lineage>
        <taxon>Eukaryota</taxon>
        <taxon>Fungi</taxon>
        <taxon>Fungi incertae sedis</taxon>
        <taxon>Zoopagomycota</taxon>
        <taxon>Kickxellomycotina</taxon>
        <taxon>Dimargaritomycetes</taxon>
        <taxon>Dimargaritales</taxon>
        <taxon>Dimargaritaceae</taxon>
        <taxon>Tieghemiomyces</taxon>
    </lineage>
</organism>
<keyword evidence="3" id="KW-1185">Reference proteome</keyword>
<dbReference type="AlphaFoldDB" id="A0A9W8AAE9"/>
<accession>A0A9W8AAE9</accession>
<evidence type="ECO:0000256" key="1">
    <source>
        <dbReference type="SAM" id="MobiDB-lite"/>
    </source>
</evidence>
<name>A0A9W8AAE9_9FUNG</name>
<dbReference type="EMBL" id="JANBPT010000141">
    <property type="protein sequence ID" value="KAJ1926967.1"/>
    <property type="molecule type" value="Genomic_DNA"/>
</dbReference>
<protein>
    <submittedName>
        <fullName evidence="2">Uncharacterized protein</fullName>
    </submittedName>
</protein>
<evidence type="ECO:0000313" key="3">
    <source>
        <dbReference type="Proteomes" id="UP001150569"/>
    </source>
</evidence>
<feature type="region of interest" description="Disordered" evidence="1">
    <location>
        <begin position="29"/>
        <end position="51"/>
    </location>
</feature>
<reference evidence="2" key="1">
    <citation type="submission" date="2022-07" db="EMBL/GenBank/DDBJ databases">
        <title>Phylogenomic reconstructions and comparative analyses of Kickxellomycotina fungi.</title>
        <authorList>
            <person name="Reynolds N.K."/>
            <person name="Stajich J.E."/>
            <person name="Barry K."/>
            <person name="Grigoriev I.V."/>
            <person name="Crous P."/>
            <person name="Smith M.E."/>
        </authorList>
    </citation>
    <scope>NUCLEOTIDE SEQUENCE</scope>
    <source>
        <strain evidence="2">RSA 861</strain>
    </source>
</reference>
<comment type="caution">
    <text evidence="2">The sequence shown here is derived from an EMBL/GenBank/DDBJ whole genome shotgun (WGS) entry which is preliminary data.</text>
</comment>
<sequence length="86" mass="9529">MTTPPFAYYTNHAASGYYESGSPTYGYPGSDHGSCSDYSSRQSSYGSASQYSYPPEANRMAYDANAYHGHNAYWQPLDTIREDASE</sequence>
<dbReference type="Proteomes" id="UP001150569">
    <property type="component" value="Unassembled WGS sequence"/>
</dbReference>
<proteinExistence type="predicted"/>